<reference evidence="1 2" key="1">
    <citation type="submission" date="2024-05" db="EMBL/GenBank/DDBJ databases">
        <title>A draft genome resource for the thread blight pathogen Marasmius tenuissimus strain MS-2.</title>
        <authorList>
            <person name="Yulfo-Soto G.E."/>
            <person name="Baruah I.K."/>
            <person name="Amoako-Attah I."/>
            <person name="Bukari Y."/>
            <person name="Meinhardt L.W."/>
            <person name="Bailey B.A."/>
            <person name="Cohen S.P."/>
        </authorList>
    </citation>
    <scope>NUCLEOTIDE SEQUENCE [LARGE SCALE GENOMIC DNA]</scope>
    <source>
        <strain evidence="1 2">MS-2</strain>
    </source>
</reference>
<accession>A0ABR2ZV44</accession>
<protein>
    <submittedName>
        <fullName evidence="1">Uncharacterized protein</fullName>
    </submittedName>
</protein>
<gene>
    <name evidence="1" type="ORF">AAF712_008046</name>
</gene>
<comment type="caution">
    <text evidence="1">The sequence shown here is derived from an EMBL/GenBank/DDBJ whole genome shotgun (WGS) entry which is preliminary data.</text>
</comment>
<name>A0ABR2ZV44_9AGAR</name>
<keyword evidence="2" id="KW-1185">Reference proteome</keyword>
<evidence type="ECO:0000313" key="2">
    <source>
        <dbReference type="Proteomes" id="UP001437256"/>
    </source>
</evidence>
<sequence>MESPEEAEAAIAALSGTELLGKTITIEKTNVPTTLVHMIAATLMNILAVDAIVLAPEIVTMADEGREITTMIAKGMTENGAIPGGIEIPASDTILKFLGPSLWRVLYSTLPYSFRSRH</sequence>
<organism evidence="1 2">
    <name type="scientific">Marasmius tenuissimus</name>
    <dbReference type="NCBI Taxonomy" id="585030"/>
    <lineage>
        <taxon>Eukaryota</taxon>
        <taxon>Fungi</taxon>
        <taxon>Dikarya</taxon>
        <taxon>Basidiomycota</taxon>
        <taxon>Agaricomycotina</taxon>
        <taxon>Agaricomycetes</taxon>
        <taxon>Agaricomycetidae</taxon>
        <taxon>Agaricales</taxon>
        <taxon>Marasmiineae</taxon>
        <taxon>Marasmiaceae</taxon>
        <taxon>Marasmius</taxon>
    </lineage>
</organism>
<proteinExistence type="predicted"/>
<dbReference type="Proteomes" id="UP001437256">
    <property type="component" value="Unassembled WGS sequence"/>
</dbReference>
<dbReference type="EMBL" id="JBBXMP010000054">
    <property type="protein sequence ID" value="KAL0064927.1"/>
    <property type="molecule type" value="Genomic_DNA"/>
</dbReference>
<evidence type="ECO:0000313" key="1">
    <source>
        <dbReference type="EMBL" id="KAL0064927.1"/>
    </source>
</evidence>